<protein>
    <submittedName>
        <fullName evidence="1">Terminase small subunit</fullName>
    </submittedName>
</protein>
<gene>
    <name evidence="1" type="ORF">RCRHEA_1</name>
</gene>
<evidence type="ECO:0000313" key="2">
    <source>
        <dbReference type="Proteomes" id="UP000201506"/>
    </source>
</evidence>
<dbReference type="KEGG" id="vg:26639965"/>
<sequence>MLQANLDSERVGFWVGVVDMTEENDAPPGQAMPPLTGRERSLVSRFPLPAGVPDVLVNKKSLAAALDVSTTTIDAWLMLPDPERIPYVERGTNGRSYVFRLSVAFAWRQARDAAEEADRKVADDAVAQLRLELLGGSASDRARAALSPKEQREALAAEREFMLAAKLRRDLVEAQEVVDAMEGAFGAIRDGLDAAPDRLGRELSLDGPQIEKVQNILDDVLREARDAVAALFS</sequence>
<reference evidence="1 2" key="1">
    <citation type="journal article" date="2016" name="Genome Announc.">
        <title>Complete Genome Sequences of Five Bacteriophages That Infect Rhodobacter capsulatus.</title>
        <authorList>
            <person name="Bollivar D.W."/>
            <person name="Bernardoni B."/>
            <person name="Bockman M.R."/>
            <person name="Miller B.M."/>
            <person name="Russell D.A."/>
            <person name="Delesalle V.A."/>
            <person name="Krukonis G.P."/>
            <person name="Hatfull G.F."/>
            <person name="Cross M.R."/>
            <person name="Szewczyk M.M."/>
            <person name="Eppurath A."/>
        </authorList>
    </citation>
    <scope>NUCLEOTIDE SEQUENCE [LARGE SCALE GENOMIC DNA]</scope>
</reference>
<dbReference type="RefSeq" id="YP_009213468.1">
    <property type="nucleotide sequence ID" value="NC_028954.1"/>
</dbReference>
<proteinExistence type="predicted"/>
<evidence type="ECO:0000313" key="1">
    <source>
        <dbReference type="EMBL" id="AKU43245.1"/>
    </source>
</evidence>
<dbReference type="GeneID" id="26639965"/>
<name>A0A0K1LM45_9CAUD</name>
<dbReference type="InterPro" id="IPR036388">
    <property type="entry name" value="WH-like_DNA-bd_sf"/>
</dbReference>
<dbReference type="Proteomes" id="UP000201506">
    <property type="component" value="Segment"/>
</dbReference>
<dbReference type="EMBL" id="KR935216">
    <property type="protein sequence ID" value="AKU43245.1"/>
    <property type="molecule type" value="Genomic_DNA"/>
</dbReference>
<dbReference type="Gene3D" id="1.10.10.10">
    <property type="entry name" value="Winged helix-like DNA-binding domain superfamily/Winged helix DNA-binding domain"/>
    <property type="match status" value="1"/>
</dbReference>
<accession>A0A0K1LM45</accession>
<organism evidence="1 2">
    <name type="scientific">Rhodobacter phage RcRhea</name>
    <dbReference type="NCBI Taxonomy" id="1662332"/>
    <lineage>
        <taxon>Viruses</taxon>
        <taxon>Duplodnaviria</taxon>
        <taxon>Heunggongvirae</taxon>
        <taxon>Uroviricota</taxon>
        <taxon>Caudoviricetes</taxon>
        <taxon>Cronusvirus</taxon>
        <taxon>Cronusvirus cronus</taxon>
    </lineage>
</organism>